<sequence length="303" mass="34986">MISVSTIKSYMFCPLKLYFQSNIDEDVEEDYFISKTLKDLRIDIQDILHKNLRHIKKDLDEKEIEKRLSIGISNQVKTTFDIIEEVNEENKNQENEDGDTPSNLKKDDEIEFIDENNREIKTEEDEDEKLKELKKELINEINLNIKILSLKVSQSMKVLDKDGGEIQNLFFPTSMYNYLIRDIGLDLIGVIDKIEVEKGNYFPVSLKSSNPPINGVWDGDFAEAIANALLIEQEFNTYVTVAYVDYLKIADRRAVIIDTDARKSFFKVLTSVNKIVENGEIPTVKTGLKKCENCEYKELCDNS</sequence>
<keyword evidence="5" id="KW-0408">Iron</keyword>
<gene>
    <name evidence="9" type="ORF">E7Z75_01955</name>
</gene>
<evidence type="ECO:0000256" key="2">
    <source>
        <dbReference type="ARBA" id="ARBA00022722"/>
    </source>
</evidence>
<evidence type="ECO:0000313" key="9">
    <source>
        <dbReference type="EMBL" id="MBE6511903.1"/>
    </source>
</evidence>
<keyword evidence="6" id="KW-0411">Iron-sulfur</keyword>
<keyword evidence="4" id="KW-0378">Hydrolase</keyword>
<comment type="cofactor">
    <cofactor evidence="1">
        <name>[4Fe-4S] cluster</name>
        <dbReference type="ChEBI" id="CHEBI:49883"/>
    </cofactor>
</comment>
<dbReference type="PANTHER" id="PTHR36531:SF6">
    <property type="entry name" value="DNA REPLICATION ATP-DEPENDENT HELICASE_NUCLEASE DNA2"/>
    <property type="match status" value="1"/>
</dbReference>
<evidence type="ECO:0000313" key="10">
    <source>
        <dbReference type="Proteomes" id="UP000732619"/>
    </source>
</evidence>
<feature type="coiled-coil region" evidence="7">
    <location>
        <begin position="76"/>
        <end position="143"/>
    </location>
</feature>
<evidence type="ECO:0000256" key="4">
    <source>
        <dbReference type="ARBA" id="ARBA00022801"/>
    </source>
</evidence>
<dbReference type="Pfam" id="PF01930">
    <property type="entry name" value="Cas_Cas4"/>
    <property type="match status" value="1"/>
</dbReference>
<accession>A0A8T3VLA1</accession>
<dbReference type="GO" id="GO:0004518">
    <property type="term" value="F:nuclease activity"/>
    <property type="evidence" value="ECO:0007669"/>
    <property type="project" value="UniProtKB-KW"/>
</dbReference>
<dbReference type="InterPro" id="IPR051827">
    <property type="entry name" value="Cas4_exonuclease"/>
</dbReference>
<reference evidence="9" key="1">
    <citation type="submission" date="2019-04" db="EMBL/GenBank/DDBJ databases">
        <title>Evolution of Biomass-Degrading Anaerobic Consortia Revealed by Metagenomics.</title>
        <authorList>
            <person name="Peng X."/>
        </authorList>
    </citation>
    <scope>NUCLEOTIDE SEQUENCE</scope>
    <source>
        <strain evidence="9">SIG14</strain>
    </source>
</reference>
<dbReference type="GO" id="GO:0016787">
    <property type="term" value="F:hydrolase activity"/>
    <property type="evidence" value="ECO:0007669"/>
    <property type="project" value="UniProtKB-KW"/>
</dbReference>
<proteinExistence type="predicted"/>
<name>A0A8T3VLA1_METOL</name>
<feature type="domain" description="DUF83" evidence="8">
    <location>
        <begin position="183"/>
        <end position="300"/>
    </location>
</feature>
<dbReference type="InterPro" id="IPR011604">
    <property type="entry name" value="PDDEXK-like_dom_sf"/>
</dbReference>
<dbReference type="EMBL" id="SUTG01000005">
    <property type="protein sequence ID" value="MBE6511903.1"/>
    <property type="molecule type" value="Genomic_DNA"/>
</dbReference>
<organism evidence="9 10">
    <name type="scientific">Methanobrevibacter olleyae</name>
    <dbReference type="NCBI Taxonomy" id="294671"/>
    <lineage>
        <taxon>Archaea</taxon>
        <taxon>Methanobacteriati</taxon>
        <taxon>Methanobacteriota</taxon>
        <taxon>Methanomada group</taxon>
        <taxon>Methanobacteria</taxon>
        <taxon>Methanobacteriales</taxon>
        <taxon>Methanobacteriaceae</taxon>
        <taxon>Methanobrevibacter</taxon>
    </lineage>
</organism>
<keyword evidence="7" id="KW-0175">Coiled coil</keyword>
<evidence type="ECO:0000259" key="8">
    <source>
        <dbReference type="Pfam" id="PF01930"/>
    </source>
</evidence>
<dbReference type="PANTHER" id="PTHR36531">
    <property type="entry name" value="CRISPR-ASSOCIATED EXONUCLEASE CAS4"/>
    <property type="match status" value="1"/>
</dbReference>
<evidence type="ECO:0000256" key="1">
    <source>
        <dbReference type="ARBA" id="ARBA00001966"/>
    </source>
</evidence>
<comment type="caution">
    <text evidence="9">The sequence shown here is derived from an EMBL/GenBank/DDBJ whole genome shotgun (WGS) entry which is preliminary data.</text>
</comment>
<dbReference type="GO" id="GO:0051536">
    <property type="term" value="F:iron-sulfur cluster binding"/>
    <property type="evidence" value="ECO:0007669"/>
    <property type="project" value="UniProtKB-KW"/>
</dbReference>
<dbReference type="Proteomes" id="UP000732619">
    <property type="component" value="Unassembled WGS sequence"/>
</dbReference>
<dbReference type="AlphaFoldDB" id="A0A8T3VLA1"/>
<dbReference type="InterPro" id="IPR022765">
    <property type="entry name" value="Dna2/Cas4_DUF83"/>
</dbReference>
<keyword evidence="2" id="KW-0540">Nuclease</keyword>
<evidence type="ECO:0000256" key="5">
    <source>
        <dbReference type="ARBA" id="ARBA00023004"/>
    </source>
</evidence>
<dbReference type="GO" id="GO:0046872">
    <property type="term" value="F:metal ion binding"/>
    <property type="evidence" value="ECO:0007669"/>
    <property type="project" value="UniProtKB-KW"/>
</dbReference>
<evidence type="ECO:0000256" key="7">
    <source>
        <dbReference type="SAM" id="Coils"/>
    </source>
</evidence>
<dbReference type="Gene3D" id="3.90.320.10">
    <property type="match status" value="2"/>
</dbReference>
<evidence type="ECO:0000256" key="3">
    <source>
        <dbReference type="ARBA" id="ARBA00022723"/>
    </source>
</evidence>
<keyword evidence="3" id="KW-0479">Metal-binding</keyword>
<evidence type="ECO:0000256" key="6">
    <source>
        <dbReference type="ARBA" id="ARBA00023014"/>
    </source>
</evidence>
<protein>
    <submittedName>
        <fullName evidence="9">Dna2/Cas4 domain-containing protein</fullName>
    </submittedName>
</protein>